<feature type="region of interest" description="Disordered" evidence="1">
    <location>
        <begin position="1"/>
        <end position="21"/>
    </location>
</feature>
<organism evidence="2 3">
    <name type="scientific">Rhizobium lentis</name>
    <dbReference type="NCBI Taxonomy" id="1138194"/>
    <lineage>
        <taxon>Bacteria</taxon>
        <taxon>Pseudomonadati</taxon>
        <taxon>Pseudomonadota</taxon>
        <taxon>Alphaproteobacteria</taxon>
        <taxon>Hyphomicrobiales</taxon>
        <taxon>Rhizobiaceae</taxon>
        <taxon>Rhizobium/Agrobacterium group</taxon>
        <taxon>Rhizobium</taxon>
    </lineage>
</organism>
<evidence type="ECO:0000313" key="3">
    <source>
        <dbReference type="Proteomes" id="UP000528824"/>
    </source>
</evidence>
<name>A0A7W8UKP7_9HYPH</name>
<gene>
    <name evidence="2" type="ORF">GGI59_001382</name>
</gene>
<dbReference type="AlphaFoldDB" id="A0A7W8UKP7"/>
<dbReference type="Proteomes" id="UP000528824">
    <property type="component" value="Unassembled WGS sequence"/>
</dbReference>
<reference evidence="2 3" key="1">
    <citation type="submission" date="2020-08" db="EMBL/GenBank/DDBJ databases">
        <title>Genomic Encyclopedia of Type Strains, Phase IV (KMG-V): Genome sequencing to study the core and pangenomes of soil and plant-associated prokaryotes.</title>
        <authorList>
            <person name="Whitman W."/>
        </authorList>
    </citation>
    <scope>NUCLEOTIDE SEQUENCE [LARGE SCALE GENOMIC DNA]</scope>
    <source>
        <strain evidence="2 3">SEMIA 4034</strain>
    </source>
</reference>
<evidence type="ECO:0000256" key="1">
    <source>
        <dbReference type="SAM" id="MobiDB-lite"/>
    </source>
</evidence>
<dbReference type="EMBL" id="JACHBC010000002">
    <property type="protein sequence ID" value="MBB5559739.1"/>
    <property type="molecule type" value="Genomic_DNA"/>
</dbReference>
<sequence>MRRKQNGKQRSTAGADGDRPIVTKQASVLGAELEAAECNVLGVHGQP</sequence>
<keyword evidence="3" id="KW-1185">Reference proteome</keyword>
<comment type="caution">
    <text evidence="2">The sequence shown here is derived from an EMBL/GenBank/DDBJ whole genome shotgun (WGS) entry which is preliminary data.</text>
</comment>
<protein>
    <submittedName>
        <fullName evidence="2">Uncharacterized protein</fullName>
    </submittedName>
</protein>
<evidence type="ECO:0000313" key="2">
    <source>
        <dbReference type="EMBL" id="MBB5559739.1"/>
    </source>
</evidence>
<accession>A0A7W8UKP7</accession>
<proteinExistence type="predicted"/>